<feature type="domain" description="UmuC" evidence="11">
    <location>
        <begin position="48"/>
        <end position="274"/>
    </location>
</feature>
<dbReference type="InterPro" id="IPR001126">
    <property type="entry name" value="UmuC"/>
</dbReference>
<feature type="region of interest" description="Disordered" evidence="10">
    <location>
        <begin position="857"/>
        <end position="889"/>
    </location>
</feature>
<dbReference type="FunFam" id="1.10.150.20:FF:000014">
    <property type="entry name" value="Polymerase (DNA directed), eta"/>
    <property type="match status" value="1"/>
</dbReference>
<evidence type="ECO:0000256" key="6">
    <source>
        <dbReference type="ARBA" id="ARBA00022833"/>
    </source>
</evidence>
<evidence type="ECO:0000256" key="3">
    <source>
        <dbReference type="ARBA" id="ARBA00022723"/>
    </source>
</evidence>
<evidence type="ECO:0000259" key="12">
    <source>
        <dbReference type="PROSITE" id="PS51907"/>
    </source>
</evidence>
<dbReference type="SUPFAM" id="SSF100879">
    <property type="entry name" value="Lesion bypass DNA polymerase (Y-family), little finger domain"/>
    <property type="match status" value="1"/>
</dbReference>
<dbReference type="EMBL" id="CAXKWB010018462">
    <property type="protein sequence ID" value="CAL4120896.1"/>
    <property type="molecule type" value="Genomic_DNA"/>
</dbReference>
<dbReference type="Pfam" id="PF00817">
    <property type="entry name" value="IMS"/>
    <property type="match status" value="1"/>
</dbReference>
<evidence type="ECO:0000256" key="10">
    <source>
        <dbReference type="SAM" id="MobiDB-lite"/>
    </source>
</evidence>
<dbReference type="Gene3D" id="1.10.150.20">
    <property type="entry name" value="5' to 3' exonuclease, C-terminal subdomain"/>
    <property type="match status" value="1"/>
</dbReference>
<feature type="compositionally biased region" description="Acidic residues" evidence="10">
    <location>
        <begin position="573"/>
        <end position="582"/>
    </location>
</feature>
<dbReference type="Pfam" id="PF11799">
    <property type="entry name" value="IMS_C"/>
    <property type="match status" value="1"/>
</dbReference>
<keyword evidence="5" id="KW-0863">Zinc-finger</keyword>
<comment type="subcellular location">
    <subcellularLocation>
        <location evidence="1">Nucleus</location>
    </subcellularLocation>
</comment>
<dbReference type="SUPFAM" id="SSF56672">
    <property type="entry name" value="DNA/RNA polymerases"/>
    <property type="match status" value="1"/>
</dbReference>
<dbReference type="Gene3D" id="3.30.1490.100">
    <property type="entry name" value="DNA polymerase, Y-family, little finger domain"/>
    <property type="match status" value="1"/>
</dbReference>
<dbReference type="GO" id="GO:0035861">
    <property type="term" value="C:site of double-strand break"/>
    <property type="evidence" value="ECO:0007669"/>
    <property type="project" value="TreeGrafter"/>
</dbReference>
<dbReference type="GO" id="GO:0005657">
    <property type="term" value="C:replication fork"/>
    <property type="evidence" value="ECO:0007669"/>
    <property type="project" value="TreeGrafter"/>
</dbReference>
<evidence type="ECO:0000313" key="14">
    <source>
        <dbReference type="Proteomes" id="UP001497623"/>
    </source>
</evidence>
<evidence type="ECO:0000313" key="13">
    <source>
        <dbReference type="EMBL" id="CAL4120896.1"/>
    </source>
</evidence>
<feature type="region of interest" description="Disordered" evidence="10">
    <location>
        <begin position="557"/>
        <end position="640"/>
    </location>
</feature>
<dbReference type="InterPro" id="IPR052230">
    <property type="entry name" value="DNA_polymerase_eta"/>
</dbReference>
<feature type="compositionally biased region" description="Low complexity" evidence="10">
    <location>
        <begin position="621"/>
        <end position="632"/>
    </location>
</feature>
<reference evidence="13 14" key="1">
    <citation type="submission" date="2024-05" db="EMBL/GenBank/DDBJ databases">
        <authorList>
            <person name="Wallberg A."/>
        </authorList>
    </citation>
    <scope>NUCLEOTIDE SEQUENCE [LARGE SCALE GENOMIC DNA]</scope>
</reference>
<keyword evidence="8" id="KW-0539">Nucleus</keyword>
<evidence type="ECO:0000256" key="9">
    <source>
        <dbReference type="ARBA" id="ARBA00044975"/>
    </source>
</evidence>
<feature type="domain" description="UBZ3-type" evidence="12">
    <location>
        <begin position="816"/>
        <end position="850"/>
    </location>
</feature>
<feature type="region of interest" description="Disordered" evidence="10">
    <location>
        <begin position="783"/>
        <end position="811"/>
    </location>
</feature>
<evidence type="ECO:0000256" key="8">
    <source>
        <dbReference type="ARBA" id="ARBA00023242"/>
    </source>
</evidence>
<dbReference type="Gene3D" id="3.40.1170.60">
    <property type="match status" value="1"/>
</dbReference>
<organism evidence="13 14">
    <name type="scientific">Meganyctiphanes norvegica</name>
    <name type="common">Northern krill</name>
    <name type="synonym">Thysanopoda norvegica</name>
    <dbReference type="NCBI Taxonomy" id="48144"/>
    <lineage>
        <taxon>Eukaryota</taxon>
        <taxon>Metazoa</taxon>
        <taxon>Ecdysozoa</taxon>
        <taxon>Arthropoda</taxon>
        <taxon>Crustacea</taxon>
        <taxon>Multicrustacea</taxon>
        <taxon>Malacostraca</taxon>
        <taxon>Eumalacostraca</taxon>
        <taxon>Eucarida</taxon>
        <taxon>Euphausiacea</taxon>
        <taxon>Euphausiidae</taxon>
        <taxon>Meganyctiphanes</taxon>
    </lineage>
</organism>
<dbReference type="Pfam" id="PF21704">
    <property type="entry name" value="POLH-Rev1_HhH"/>
    <property type="match status" value="1"/>
</dbReference>
<dbReference type="InterPro" id="IPR017961">
    <property type="entry name" value="DNA_pol_Y-fam_little_finger"/>
</dbReference>
<dbReference type="GO" id="GO:0042276">
    <property type="term" value="P:error-prone translesion synthesis"/>
    <property type="evidence" value="ECO:0007669"/>
    <property type="project" value="TreeGrafter"/>
</dbReference>
<keyword evidence="3" id="KW-0479">Metal-binding</keyword>
<dbReference type="GO" id="GO:0003887">
    <property type="term" value="F:DNA-directed DNA polymerase activity"/>
    <property type="evidence" value="ECO:0007669"/>
    <property type="project" value="TreeGrafter"/>
</dbReference>
<name>A0AAV2RC26_MEGNR</name>
<feature type="compositionally biased region" description="Polar residues" evidence="10">
    <location>
        <begin position="740"/>
        <end position="756"/>
    </location>
</feature>
<dbReference type="Gene3D" id="3.30.70.270">
    <property type="match status" value="1"/>
</dbReference>
<feature type="compositionally biased region" description="Basic and acidic residues" evidence="10">
    <location>
        <begin position="587"/>
        <end position="609"/>
    </location>
</feature>
<accession>A0AAV2RC26</accession>
<dbReference type="InterPro" id="IPR043502">
    <property type="entry name" value="DNA/RNA_pol_sf"/>
</dbReference>
<dbReference type="PANTHER" id="PTHR45873">
    <property type="entry name" value="DNA POLYMERASE ETA"/>
    <property type="match status" value="1"/>
</dbReference>
<dbReference type="InterPro" id="IPR036775">
    <property type="entry name" value="DNA_pol_Y-fam_lit_finger_sf"/>
</dbReference>
<keyword evidence="2" id="KW-0808">Transferase</keyword>
<keyword evidence="7" id="KW-0234">DNA repair</keyword>
<evidence type="ECO:0000256" key="5">
    <source>
        <dbReference type="ARBA" id="ARBA00022771"/>
    </source>
</evidence>
<dbReference type="PANTHER" id="PTHR45873:SF1">
    <property type="entry name" value="DNA POLYMERASE ETA"/>
    <property type="match status" value="1"/>
</dbReference>
<feature type="compositionally biased region" description="Polar residues" evidence="10">
    <location>
        <begin position="558"/>
        <end position="568"/>
    </location>
</feature>
<dbReference type="InterPro" id="IPR041298">
    <property type="entry name" value="UBZ3"/>
</dbReference>
<evidence type="ECO:0000256" key="2">
    <source>
        <dbReference type="ARBA" id="ARBA00022679"/>
    </source>
</evidence>
<keyword evidence="14" id="KW-1185">Reference proteome</keyword>
<dbReference type="InterPro" id="IPR043128">
    <property type="entry name" value="Rev_trsase/Diguanyl_cyclase"/>
</dbReference>
<keyword evidence="4" id="KW-0227">DNA damage</keyword>
<dbReference type="GO" id="GO:0005634">
    <property type="term" value="C:nucleus"/>
    <property type="evidence" value="ECO:0007669"/>
    <property type="project" value="UniProtKB-SubCell"/>
</dbReference>
<proteinExistence type="predicted"/>
<dbReference type="GO" id="GO:0003684">
    <property type="term" value="F:damaged DNA binding"/>
    <property type="evidence" value="ECO:0007669"/>
    <property type="project" value="InterPro"/>
</dbReference>
<dbReference type="GO" id="GO:0008270">
    <property type="term" value="F:zinc ion binding"/>
    <property type="evidence" value="ECO:0007669"/>
    <property type="project" value="UniProtKB-KW"/>
</dbReference>
<dbReference type="PROSITE" id="PS51907">
    <property type="entry name" value="ZF_UBZ3"/>
    <property type="match status" value="1"/>
</dbReference>
<gene>
    <name evidence="13" type="ORF">MNOR_LOCUS22181</name>
</gene>
<feature type="non-terminal residue" evidence="13">
    <location>
        <position position="900"/>
    </location>
</feature>
<evidence type="ECO:0000259" key="11">
    <source>
        <dbReference type="PROSITE" id="PS50173"/>
    </source>
</evidence>
<dbReference type="AlphaFoldDB" id="A0AAV2RC26"/>
<dbReference type="Pfam" id="PF18439">
    <property type="entry name" value="zf_UBZ"/>
    <property type="match status" value="1"/>
</dbReference>
<dbReference type="GO" id="GO:0009314">
    <property type="term" value="P:response to radiation"/>
    <property type="evidence" value="ECO:0007669"/>
    <property type="project" value="TreeGrafter"/>
</dbReference>
<dbReference type="FunFam" id="3.30.1490.100:FF:000007">
    <property type="entry name" value="DNA polymerase eta"/>
    <property type="match status" value="1"/>
</dbReference>
<sequence length="900" mass="101334">MSNRITLLKSLKGWMKNKKNWGDYILVRTKEIKCSLYHYYILSWGKGLIATNYEARAKGVKKGNMRGDDARASCPNIQLIQVPVKRGKADLTKYRLAGKEVINVLCEFSEVVERASIDEAYIDLTDSVETRIKNLAGKHVSCDLLKNSWVVGYDQEEGEEARKNGIQEWLHSIYNSDFEYESEDLSSSTNHKIDASHPHRVKLRLSVAALICEEMRAEVLARTGFKCSAGISHNKMLGKLACGLHKPNQQTVLPMENVPQLWEKLPVHKIRNLGGKLGESLVDELGCRNMGDLSRLSLGQLRGRYDDKTALWLHGLGRGICPDIVTARQLPKSIGCGKNFQGREALNTKEKVQQWMRSLCDELSERLEEDKEANKRQAKTIHVSVRLDNDIGGFSKQCPLPSYVSEKICSIALSLINHTNTAHDHRWVPCIKNISLSAGKFEDSTGSGSHNIQDMFKKAASIASTQRSNFIRSSQFGEDMNLTLNSSISTILEEKKVHKSKMGPLQSMLEKQLLLQESFTTTPDTTVKDFEEKPKTTKSFFKQFMIRKKLEQNDDTSDNVIVNNNEDQGITVDGEESEDELDLLVSHLEDDSSSGKKEYWPHSQDKSDSDAAYDAPTDIDSSFNSKRTNSSSQDLFADDESSNYVLEQDENNSLGPESNFNARPGEDLEINSLNQTKFDEKMKISVSELFPDLDSIDESIFPMLPVELRTEVEKALKQHRAKATSDNIIKKTGIWKFVSKSPTKQDSKPSTSSCEGNSRYELESSKSAANVVLKDQEHFVSKNNLSNGLSHGFSENNETRKNSKTNSIQISDEKKCEEDMVICDECEAQVWVFDLPEHHDFHLAVKIQKDFRNQHLTNSTPAKSASSPLNKSGLGSKGKKRNNQNKAEAVKHQKLDLFFK</sequence>
<comment type="caution">
    <text evidence="13">The sequence shown here is derived from an EMBL/GenBank/DDBJ whole genome shotgun (WGS) entry which is preliminary data.</text>
</comment>
<dbReference type="Proteomes" id="UP001497623">
    <property type="component" value="Unassembled WGS sequence"/>
</dbReference>
<evidence type="ECO:0000256" key="7">
    <source>
        <dbReference type="ARBA" id="ARBA00023204"/>
    </source>
</evidence>
<protein>
    <recommendedName>
        <fullName evidence="9">DNA polymerase eta</fullName>
    </recommendedName>
</protein>
<evidence type="ECO:0000256" key="4">
    <source>
        <dbReference type="ARBA" id="ARBA00022763"/>
    </source>
</evidence>
<feature type="compositionally biased region" description="Polar residues" evidence="10">
    <location>
        <begin position="783"/>
        <end position="796"/>
    </location>
</feature>
<evidence type="ECO:0000256" key="1">
    <source>
        <dbReference type="ARBA" id="ARBA00004123"/>
    </source>
</evidence>
<keyword evidence="6" id="KW-0862">Zinc</keyword>
<dbReference type="GO" id="GO:0006281">
    <property type="term" value="P:DNA repair"/>
    <property type="evidence" value="ECO:0007669"/>
    <property type="project" value="UniProtKB-KW"/>
</dbReference>
<dbReference type="PIRSF" id="PIRSF036603">
    <property type="entry name" value="DPol_eta"/>
    <property type="match status" value="1"/>
</dbReference>
<feature type="region of interest" description="Disordered" evidence="10">
    <location>
        <begin position="740"/>
        <end position="759"/>
    </location>
</feature>
<dbReference type="PROSITE" id="PS50173">
    <property type="entry name" value="UMUC"/>
    <property type="match status" value="1"/>
</dbReference>